<evidence type="ECO:0000313" key="3">
    <source>
        <dbReference type="Proteomes" id="UP001177003"/>
    </source>
</evidence>
<evidence type="ECO:0000313" key="2">
    <source>
        <dbReference type="EMBL" id="CAI9282133.1"/>
    </source>
</evidence>
<gene>
    <name evidence="2" type="ORF">LSALG_LOCUS21790</name>
</gene>
<accession>A0AA36E4P4</accession>
<keyword evidence="3" id="KW-1185">Reference proteome</keyword>
<feature type="region of interest" description="Disordered" evidence="1">
    <location>
        <begin position="71"/>
        <end position="132"/>
    </location>
</feature>
<reference evidence="2" key="1">
    <citation type="submission" date="2023-04" db="EMBL/GenBank/DDBJ databases">
        <authorList>
            <person name="Vijverberg K."/>
            <person name="Xiong W."/>
            <person name="Schranz E."/>
        </authorList>
    </citation>
    <scope>NUCLEOTIDE SEQUENCE</scope>
</reference>
<dbReference type="Proteomes" id="UP001177003">
    <property type="component" value="Chromosome 4"/>
</dbReference>
<sequence>MTWQLRRVVIKCCVSDVSILLSDLIEIHDPLIPITVKKHLTNKTRLAFTMINRIEGVLEFSVLSKQGGEHIKGQFAKEPQKTVGTSGETEKPKTMNEPKGNEALDFKGKGKLIDGGDEEEPEEHDLKQKKGS</sequence>
<dbReference type="AlphaFoldDB" id="A0AA36E4P4"/>
<organism evidence="2 3">
    <name type="scientific">Lactuca saligna</name>
    <name type="common">Willowleaf lettuce</name>
    <dbReference type="NCBI Taxonomy" id="75948"/>
    <lineage>
        <taxon>Eukaryota</taxon>
        <taxon>Viridiplantae</taxon>
        <taxon>Streptophyta</taxon>
        <taxon>Embryophyta</taxon>
        <taxon>Tracheophyta</taxon>
        <taxon>Spermatophyta</taxon>
        <taxon>Magnoliopsida</taxon>
        <taxon>eudicotyledons</taxon>
        <taxon>Gunneridae</taxon>
        <taxon>Pentapetalae</taxon>
        <taxon>asterids</taxon>
        <taxon>campanulids</taxon>
        <taxon>Asterales</taxon>
        <taxon>Asteraceae</taxon>
        <taxon>Cichorioideae</taxon>
        <taxon>Cichorieae</taxon>
        <taxon>Lactucinae</taxon>
        <taxon>Lactuca</taxon>
    </lineage>
</organism>
<evidence type="ECO:0000256" key="1">
    <source>
        <dbReference type="SAM" id="MobiDB-lite"/>
    </source>
</evidence>
<proteinExistence type="predicted"/>
<protein>
    <submittedName>
        <fullName evidence="2">Uncharacterized protein</fullName>
    </submittedName>
</protein>
<feature type="compositionally biased region" description="Basic and acidic residues" evidence="1">
    <location>
        <begin position="88"/>
        <end position="114"/>
    </location>
</feature>
<name>A0AA36E4P4_LACSI</name>
<dbReference type="EMBL" id="OX465080">
    <property type="protein sequence ID" value="CAI9282133.1"/>
    <property type="molecule type" value="Genomic_DNA"/>
</dbReference>